<sequence>MERLPNNDTSKKRAIFIGCFIALLTTAFGFITRVFLVDTWSVAFDLNPAQAGRLMGIGIWPFFVAIIFFSLLIDRIGYKVAMIFAFIGHMTWGVMGYLAYQNLQSGDIDTAYSLLYWGSLVFALGNGTVEAFINPVVATMYNKEKTKWLNILHAAWPGGLVLAGIIFIGMGNVEWWIKIVITVVPAIMYFLILIRQDFSANERVAAGVSYREMLQEFGIGGAALVSFLVVLQLNDFFGPGPEDYLMRYGFIAIGVLMVVAFGWYVRTLGRPILLFLCFIIMPLATTELGTDSWIQSIMHGIASSKSFDAGWVLIYTSLIMLVLRLFAGPILHKVSPLVLLVISCVLAIFGLYFLSFASGWFIFAAATLYGLGKTFFWPTTIGIVAEQTPKGGALTLNAVSGIGMLTVGMLGAPIIGAFQSNSQVEQLQSSYELAQVAPSELLVDGKVNLPLKDETIYSIIDFQTVNMDELHEALAGIKNSQEVNKLFSDLLTKGTQMALSKVIIFPIIMLVCYLILIFYFRTKGGYMPVELEKS</sequence>
<feature type="transmembrane region" description="Helical" evidence="7">
    <location>
        <begin position="334"/>
        <end position="354"/>
    </location>
</feature>
<feature type="transmembrane region" description="Helical" evidence="7">
    <location>
        <begin position="53"/>
        <end position="73"/>
    </location>
</feature>
<feature type="transmembrane region" description="Helical" evidence="7">
    <location>
        <begin position="115"/>
        <end position="137"/>
    </location>
</feature>
<reference evidence="8" key="1">
    <citation type="journal article" date="2014" name="Int. J. Syst. Evol. Microbiol.">
        <title>Complete genome sequence of Corynebacterium casei LMG S-19264T (=DSM 44701T), isolated from a smear-ripened cheese.</title>
        <authorList>
            <consortium name="US DOE Joint Genome Institute (JGI-PGF)"/>
            <person name="Walter F."/>
            <person name="Albersmeier A."/>
            <person name="Kalinowski J."/>
            <person name="Ruckert C."/>
        </authorList>
    </citation>
    <scope>NUCLEOTIDE SEQUENCE</scope>
    <source>
        <strain evidence="8">KCTC 12113</strain>
    </source>
</reference>
<evidence type="ECO:0000256" key="7">
    <source>
        <dbReference type="SAM" id="Phobius"/>
    </source>
</evidence>
<accession>A0A918J7U0</accession>
<evidence type="ECO:0000256" key="2">
    <source>
        <dbReference type="ARBA" id="ARBA00008335"/>
    </source>
</evidence>
<dbReference type="GO" id="GO:0016020">
    <property type="term" value="C:membrane"/>
    <property type="evidence" value="ECO:0007669"/>
    <property type="project" value="TreeGrafter"/>
</dbReference>
<organism evidence="8 9">
    <name type="scientific">Arenibacter certesii</name>
    <dbReference type="NCBI Taxonomy" id="228955"/>
    <lineage>
        <taxon>Bacteria</taxon>
        <taxon>Pseudomonadati</taxon>
        <taxon>Bacteroidota</taxon>
        <taxon>Flavobacteriia</taxon>
        <taxon>Flavobacteriales</taxon>
        <taxon>Flavobacteriaceae</taxon>
        <taxon>Arenibacter</taxon>
    </lineage>
</organism>
<dbReference type="SUPFAM" id="SSF103473">
    <property type="entry name" value="MFS general substrate transporter"/>
    <property type="match status" value="1"/>
</dbReference>
<feature type="transmembrane region" description="Helical" evidence="7">
    <location>
        <begin position="214"/>
        <end position="233"/>
    </location>
</feature>
<keyword evidence="9" id="KW-1185">Reference proteome</keyword>
<keyword evidence="5 7" id="KW-1133">Transmembrane helix</keyword>
<dbReference type="PANTHER" id="PTHR23514:SF3">
    <property type="entry name" value="BYPASS OF STOP CODON PROTEIN 6"/>
    <property type="match status" value="1"/>
</dbReference>
<dbReference type="Gene3D" id="1.20.1250.20">
    <property type="entry name" value="MFS general substrate transporter like domains"/>
    <property type="match status" value="2"/>
</dbReference>
<keyword evidence="6 7" id="KW-0472">Membrane</keyword>
<feature type="transmembrane region" description="Helical" evidence="7">
    <location>
        <begin position="396"/>
        <end position="418"/>
    </location>
</feature>
<protein>
    <submittedName>
        <fullName evidence="8">MFS transporter</fullName>
    </submittedName>
</protein>
<feature type="transmembrane region" description="Helical" evidence="7">
    <location>
        <begin position="360"/>
        <end position="384"/>
    </location>
</feature>
<dbReference type="PANTHER" id="PTHR23514">
    <property type="entry name" value="BYPASS OF STOP CODON PROTEIN 6"/>
    <property type="match status" value="1"/>
</dbReference>
<keyword evidence="4 7" id="KW-0812">Transmembrane</keyword>
<dbReference type="Proteomes" id="UP000634668">
    <property type="component" value="Unassembled WGS sequence"/>
</dbReference>
<feature type="transmembrane region" description="Helical" evidence="7">
    <location>
        <begin position="272"/>
        <end position="289"/>
    </location>
</feature>
<comment type="caution">
    <text evidence="8">The sequence shown here is derived from an EMBL/GenBank/DDBJ whole genome shotgun (WGS) entry which is preliminary data.</text>
</comment>
<evidence type="ECO:0000313" key="8">
    <source>
        <dbReference type="EMBL" id="GGW51320.1"/>
    </source>
</evidence>
<gene>
    <name evidence="8" type="ORF">GCM10007383_38540</name>
</gene>
<feature type="transmembrane region" description="Helical" evidence="7">
    <location>
        <begin position="498"/>
        <end position="520"/>
    </location>
</feature>
<comment type="subcellular location">
    <subcellularLocation>
        <location evidence="1">Endomembrane system</location>
        <topology evidence="1">Multi-pass membrane protein</topology>
    </subcellularLocation>
</comment>
<feature type="transmembrane region" description="Helical" evidence="7">
    <location>
        <begin position="149"/>
        <end position="169"/>
    </location>
</feature>
<dbReference type="AlphaFoldDB" id="A0A918J7U0"/>
<feature type="transmembrane region" description="Helical" evidence="7">
    <location>
        <begin position="245"/>
        <end position="265"/>
    </location>
</feature>
<dbReference type="InterPro" id="IPR036259">
    <property type="entry name" value="MFS_trans_sf"/>
</dbReference>
<evidence type="ECO:0000256" key="1">
    <source>
        <dbReference type="ARBA" id="ARBA00004127"/>
    </source>
</evidence>
<dbReference type="InterPro" id="IPR051788">
    <property type="entry name" value="MFS_Transporter"/>
</dbReference>
<dbReference type="EMBL" id="BMWP01000051">
    <property type="protein sequence ID" value="GGW51320.1"/>
    <property type="molecule type" value="Genomic_DNA"/>
</dbReference>
<evidence type="ECO:0000313" key="9">
    <source>
        <dbReference type="Proteomes" id="UP000634668"/>
    </source>
</evidence>
<evidence type="ECO:0000256" key="6">
    <source>
        <dbReference type="ARBA" id="ARBA00023136"/>
    </source>
</evidence>
<evidence type="ECO:0000256" key="3">
    <source>
        <dbReference type="ARBA" id="ARBA00022448"/>
    </source>
</evidence>
<dbReference type="GO" id="GO:0012505">
    <property type="term" value="C:endomembrane system"/>
    <property type="evidence" value="ECO:0007669"/>
    <property type="project" value="UniProtKB-SubCell"/>
</dbReference>
<name>A0A918J7U0_9FLAO</name>
<feature type="transmembrane region" description="Helical" evidence="7">
    <location>
        <begin position="309"/>
        <end position="327"/>
    </location>
</feature>
<keyword evidence="3" id="KW-0813">Transport</keyword>
<comment type="similarity">
    <text evidence="2">Belongs to the major facilitator superfamily.</text>
</comment>
<feature type="transmembrane region" description="Helical" evidence="7">
    <location>
        <begin position="175"/>
        <end position="194"/>
    </location>
</feature>
<proteinExistence type="inferred from homology"/>
<feature type="transmembrane region" description="Helical" evidence="7">
    <location>
        <begin position="80"/>
        <end position="100"/>
    </location>
</feature>
<evidence type="ECO:0000256" key="4">
    <source>
        <dbReference type="ARBA" id="ARBA00022692"/>
    </source>
</evidence>
<evidence type="ECO:0000256" key="5">
    <source>
        <dbReference type="ARBA" id="ARBA00022989"/>
    </source>
</evidence>
<dbReference type="RefSeq" id="WP_051315769.1">
    <property type="nucleotide sequence ID" value="NZ_BMWP01000051.1"/>
</dbReference>
<reference evidence="8" key="2">
    <citation type="submission" date="2020-09" db="EMBL/GenBank/DDBJ databases">
        <authorList>
            <person name="Sun Q."/>
            <person name="Kim S."/>
        </authorList>
    </citation>
    <scope>NUCLEOTIDE SEQUENCE</scope>
    <source>
        <strain evidence="8">KCTC 12113</strain>
    </source>
</reference>